<dbReference type="PRINTS" id="PR00364">
    <property type="entry name" value="DISEASERSIST"/>
</dbReference>
<dbReference type="PANTHER" id="PTHR33463:SF212">
    <property type="entry name" value="AND NB-ARC DOMAINS-CONTAINING DISEASE RESISTANCE PROTEIN, PUTATIVE-RELATED"/>
    <property type="match status" value="1"/>
</dbReference>
<dbReference type="InterPro" id="IPR057135">
    <property type="entry name" value="At4g27190-like_LRR"/>
</dbReference>
<keyword evidence="6" id="KW-0067">ATP-binding</keyword>
<protein>
    <recommendedName>
        <fullName evidence="7">AAA+ ATPase domain-containing protein</fullName>
    </recommendedName>
</protein>
<dbReference type="InterPro" id="IPR027417">
    <property type="entry name" value="P-loop_NTPase"/>
</dbReference>
<dbReference type="Gene3D" id="1.10.10.10">
    <property type="entry name" value="Winged helix-like DNA-binding domain superfamily/Winged helix DNA-binding domain"/>
    <property type="match status" value="1"/>
</dbReference>
<dbReference type="Proteomes" id="UP001396334">
    <property type="component" value="Unassembled WGS sequence"/>
</dbReference>
<reference evidence="8 9" key="1">
    <citation type="journal article" date="2024" name="G3 (Bethesda)">
        <title>Genome assembly of Hibiscus sabdariffa L. provides insights into metabolisms of medicinal natural products.</title>
        <authorList>
            <person name="Kim T."/>
        </authorList>
    </citation>
    <scope>NUCLEOTIDE SEQUENCE [LARGE SCALE GENOMIC DNA]</scope>
    <source>
        <strain evidence="8">TK-2024</strain>
        <tissue evidence="8">Old leaves</tissue>
    </source>
</reference>
<evidence type="ECO:0000256" key="2">
    <source>
        <dbReference type="ARBA" id="ARBA00022614"/>
    </source>
</evidence>
<dbReference type="SUPFAM" id="SSF52540">
    <property type="entry name" value="P-loop containing nucleoside triphosphate hydrolases"/>
    <property type="match status" value="2"/>
</dbReference>
<dbReference type="InterPro" id="IPR001611">
    <property type="entry name" value="Leu-rich_rpt"/>
</dbReference>
<evidence type="ECO:0000256" key="6">
    <source>
        <dbReference type="ARBA" id="ARBA00022840"/>
    </source>
</evidence>
<dbReference type="EMBL" id="JBBPBN010000021">
    <property type="protein sequence ID" value="KAK9014911.1"/>
    <property type="molecule type" value="Genomic_DNA"/>
</dbReference>
<proteinExistence type="inferred from homology"/>
<dbReference type="SMART" id="SM00382">
    <property type="entry name" value="AAA"/>
    <property type="match status" value="2"/>
</dbReference>
<keyword evidence="5" id="KW-0611">Plant defense</keyword>
<name>A0ABR2RPP1_9ROSI</name>
<dbReference type="Pfam" id="PF13855">
    <property type="entry name" value="LRR_8"/>
    <property type="match status" value="2"/>
</dbReference>
<dbReference type="InterPro" id="IPR002182">
    <property type="entry name" value="NB-ARC"/>
</dbReference>
<keyword evidence="2" id="KW-0433">Leucine-rich repeat</keyword>
<feature type="domain" description="AAA+ ATPase" evidence="7">
    <location>
        <begin position="1349"/>
        <end position="1486"/>
    </location>
</feature>
<dbReference type="Gene3D" id="3.40.50.300">
    <property type="entry name" value="P-loop containing nucleotide triphosphate hydrolases"/>
    <property type="match status" value="2"/>
</dbReference>
<dbReference type="Pfam" id="PF23247">
    <property type="entry name" value="LRR_RPS2"/>
    <property type="match status" value="2"/>
</dbReference>
<dbReference type="InterPro" id="IPR036388">
    <property type="entry name" value="WH-like_DNA-bd_sf"/>
</dbReference>
<organism evidence="8 9">
    <name type="scientific">Hibiscus sabdariffa</name>
    <name type="common">roselle</name>
    <dbReference type="NCBI Taxonomy" id="183260"/>
    <lineage>
        <taxon>Eukaryota</taxon>
        <taxon>Viridiplantae</taxon>
        <taxon>Streptophyta</taxon>
        <taxon>Embryophyta</taxon>
        <taxon>Tracheophyta</taxon>
        <taxon>Spermatophyta</taxon>
        <taxon>Magnoliopsida</taxon>
        <taxon>eudicotyledons</taxon>
        <taxon>Gunneridae</taxon>
        <taxon>Pentapetalae</taxon>
        <taxon>rosids</taxon>
        <taxon>malvids</taxon>
        <taxon>Malvales</taxon>
        <taxon>Malvaceae</taxon>
        <taxon>Malvoideae</taxon>
        <taxon>Hibiscus</taxon>
    </lineage>
</organism>
<dbReference type="InterPro" id="IPR032675">
    <property type="entry name" value="LRR_dom_sf"/>
</dbReference>
<dbReference type="InterPro" id="IPR042197">
    <property type="entry name" value="Apaf_helical"/>
</dbReference>
<dbReference type="Gene3D" id="1.10.8.430">
    <property type="entry name" value="Helical domain of apoptotic protease-activating factors"/>
    <property type="match status" value="1"/>
</dbReference>
<dbReference type="PANTHER" id="PTHR33463">
    <property type="entry name" value="NB-ARC DOMAIN-CONTAINING PROTEIN-RELATED"/>
    <property type="match status" value="1"/>
</dbReference>
<keyword evidence="4" id="KW-0547">Nucleotide-binding</keyword>
<accession>A0ABR2RPP1</accession>
<evidence type="ECO:0000259" key="7">
    <source>
        <dbReference type="SMART" id="SM00382"/>
    </source>
</evidence>
<dbReference type="InterPro" id="IPR050905">
    <property type="entry name" value="Plant_NBS-LRR"/>
</dbReference>
<gene>
    <name evidence="8" type="ORF">V6N11_006049</name>
</gene>
<evidence type="ECO:0000256" key="1">
    <source>
        <dbReference type="ARBA" id="ARBA00008894"/>
    </source>
</evidence>
<comment type="similarity">
    <text evidence="1">Belongs to the disease resistance NB-LRR family.</text>
</comment>
<dbReference type="SMART" id="SM00369">
    <property type="entry name" value="LRR_TYP"/>
    <property type="match status" value="5"/>
</dbReference>
<evidence type="ECO:0000256" key="5">
    <source>
        <dbReference type="ARBA" id="ARBA00022821"/>
    </source>
</evidence>
<feature type="domain" description="AAA+ ATPase" evidence="7">
    <location>
        <begin position="287"/>
        <end position="434"/>
    </location>
</feature>
<evidence type="ECO:0000313" key="8">
    <source>
        <dbReference type="EMBL" id="KAK9014911.1"/>
    </source>
</evidence>
<comment type="caution">
    <text evidence="8">The sequence shown here is derived from an EMBL/GenBank/DDBJ whole genome shotgun (WGS) entry which is preliminary data.</text>
</comment>
<evidence type="ECO:0000256" key="3">
    <source>
        <dbReference type="ARBA" id="ARBA00022737"/>
    </source>
</evidence>
<dbReference type="InterPro" id="IPR003591">
    <property type="entry name" value="Leu-rich_rpt_typical-subtyp"/>
</dbReference>
<dbReference type="InterPro" id="IPR003593">
    <property type="entry name" value="AAA+_ATPase"/>
</dbReference>
<dbReference type="Pfam" id="PF23559">
    <property type="entry name" value="WHD_DRP"/>
    <property type="match status" value="2"/>
</dbReference>
<evidence type="ECO:0000256" key="4">
    <source>
        <dbReference type="ARBA" id="ARBA00022741"/>
    </source>
</evidence>
<keyword evidence="9" id="KW-1185">Reference proteome</keyword>
<dbReference type="Gene3D" id="3.80.10.10">
    <property type="entry name" value="Ribonuclease Inhibitor"/>
    <property type="match status" value="3"/>
</dbReference>
<dbReference type="InterPro" id="IPR058922">
    <property type="entry name" value="WHD_DRP"/>
</dbReference>
<evidence type="ECO:0000313" key="9">
    <source>
        <dbReference type="Proteomes" id="UP001396334"/>
    </source>
</evidence>
<dbReference type="Pfam" id="PF00931">
    <property type="entry name" value="NB-ARC"/>
    <property type="match status" value="2"/>
</dbReference>
<dbReference type="SUPFAM" id="SSF52058">
    <property type="entry name" value="L domain-like"/>
    <property type="match status" value="2"/>
</dbReference>
<keyword evidence="3" id="KW-0677">Repeat</keyword>
<sequence>MIKMVLKHLNAHSCGNFDNEFDSRRARSFTGCRRTRNVKEMSIGTFESLWRQKWRLTWLKEGVLSTTDFAERHGIEEQRDSERGSSFGRGDRHLLGDCSGLVSSLLFSISFNLAKVVYKQPSRRDKSMKYVETTIAVINCIGAPVCKYLGYHRNHDDYVRKFKSIRDELKCKTEDMELQLKAELFHPLGKITKKGVQNWLEKAKAMIVEAKGVENKVCNGRYLCRARNGKLVEEKTVEIQTLLDKAPNASESLVIDSPNVGFPLPTSELVGEKAVRDEIWKCLMEEEVSKIGVWGMGGVGKTTVMKHIHNDPLKESRFDKVIWVTISKDFNVIKLQDAIASALNLNGYLAEKSDEVIRAVILSAMLKRAGKHVLILDDVWDEFSLEEVGIPEPSSSNGCKMVLTTRSKQVCNRMGCKEMLVRPLSKEEALILFLSRVGPNTLVVSKEKMMLLFGKMHLKELKRQTWMVKEVEDKVIERLKFSFDHLKDDEVKHCFLYCALYPEDFEILKDELIECWIDEGFIDEMDSRQDMEDKGHVILKKLKDNCLLEDATSDWPRVKMHDALRDMALSITSMNPRYMIQAGMQLKKLPKEEEWRADIEKVSLMRNSISEIPEDMLAPNCQLLTTLLLQRNHIQKIPDSFFANMPRLRVLNLSCTSIESLPDSISELEELTTLLLHDCGRLRHVPRLSKLRGLKKLDLRWTIIEKVPQGMENLVDLRYLDLCCTYLKDIPAGVLSKLSRLQHLKINLGNTKARVEEVMTLQNLECFEWYFQDSSELNKFVSAMQRSKKNLIRYALQVGQRHMGGRINDKIVKIWGYRFCEGELIRLPLDIQDLFINACQDLTSLSDYIPCLENGIDLRLCTIVNCQDIKYVVSLPPSSSSSTHPFQSLERLDLYNLPDLREVIKVERFGLLLPSATFSLLKVIDIRDCWSMKTLLPHWLLPNLQNLEEISVDRCDDLIQVLGAPTSEDEENGSDASIKFSLPKLTELRLYSLPELESICGRGGVMVCDSLRLIYVYGCSKLKRIPPFAPLVGNGQPYAYAPPSLQISSVTQWMESLEWDDPDFKNLLQPHFIDHYFRNRYLDLQVFTLNDIPAGLLSKFCRLQYLKIDLSKAKAGIEETMTLENLECFEGRFEDWHKFSKFVSSLQQSKKNLIQYRLVVSLDDLEFRIYDKSVIIIGYNFGEGELITLPFDVQYLKIHACQNLRSLTDVQSQDNSKEYVEPIVSIANCLGTPQNRRYRAAIESRASSSFREETKEGSSKLVGQSKNNDWEAQGVENKVGNVRYLCRARNGKLADEKSKEMQAFLDKAPNASESLVIDCPSVGLPLPTSELVGEKAVRDEIWQCLMQEEVSMIGVWGMGGVGKTTIMKHIHNDLLKENRFDKVIWVTVSKDFNVVKLQDAIASELNFKENLAKGDEVRRAAILSIMLKRTGKHVLILDDVWDEFSLEEVGIPEPGSSNGCKLVLTTRSVQVCRRMGCRDIVVRPLSEEESLILFLNKVGPNMVHSTAIMPTLKQVVNECAGLPLTIVVVAGTLKGEVNPPIWKNALNELKRRIGKVEGVEAKVIERLKFSFNHLKDEKVKCCFLYCALYPEDFKIRKDELVECWIDEGFIDEMDTRQEMEDKGHVILKRLAVKEVTKVAEWRADIDKVSLMENSISEIPEDMCPPNCQLLTTLLLQQDYLIKKIPSAFFANMPRLSVLNLSYTNIESLPDSISELKELTALLLHDCGRLRHVPCLLKLQGLKKLDLRWTRIEKAPEGMEMLVDLRYLDLQVYTLKVIPAGVLSKLSRLQHLKIDLSRAKASVEEVTTLENLECFEGHFEDVHDLSKVMSPMQQSMKNLIKYTLLVDPRSGYSGFDRYDKSVTIRNFELYESALIKLPFDVQILDISCWHHLRSLNDIPSFENSIDLRVCRIADCGIECVVSFSVSSACLQPFRRLERLDLHRLPELREVIKVERFESATTSILPPSSTFSLLKLINIYSCCSLKMLLPLPNLQNLEQINVESCDQLREIIGAPISEDEEAVSDVLIKLNLPKLRELTLKSLPGLKSICSKNGVMVCDSLQLITVDYCLNLKRIPPFVPLVGNEQPYAYAPPSLQISSSTELWESLEWDDPNFKNVLQPHRHLFQT</sequence>